<keyword evidence="10" id="KW-1185">Reference proteome</keyword>
<feature type="region of interest" description="Disordered" evidence="7">
    <location>
        <begin position="73"/>
        <end position="112"/>
    </location>
</feature>
<dbReference type="GO" id="GO:0016042">
    <property type="term" value="P:lipid catabolic process"/>
    <property type="evidence" value="ECO:0007669"/>
    <property type="project" value="UniProtKB-UniRule"/>
</dbReference>
<evidence type="ECO:0000256" key="5">
    <source>
        <dbReference type="PROSITE-ProRule" id="PRU01161"/>
    </source>
</evidence>
<keyword evidence="4 5" id="KW-0443">Lipid metabolism</keyword>
<feature type="short sequence motif" description="GXSXG" evidence="5">
    <location>
        <begin position="230"/>
        <end position="234"/>
    </location>
</feature>
<gene>
    <name evidence="9" type="ORF">R1sor_003667</name>
</gene>
<feature type="short sequence motif" description="GXGXXG" evidence="5">
    <location>
        <begin position="192"/>
        <end position="197"/>
    </location>
</feature>
<sequence length="601" mass="66010">MHSVSDYSLQKKSMEKVGAAKAEVESQGGSQRQQGSSSCGDEFAHTHKLHPEGINVTTLGQDATRICTEGDANPKLEHVDDSMPTGENEVTTATASAPVQSPSGETGSEDLVSDDSLDRILDAAKLLRDVDTSQKPFLNEESPGTAEGGKLEKISSENAGGNSPFSFDVHGDSQAIGFDPGRRRVSILSMDGGGMRGLLAARILAHLESLLKTKTGGEVNLCDYFDFLAGTSTGAILTTMLITPDKQGQPLFTAQECCRFYSVNGKHIFQPRWYDVFKGKFRQFYRPKYSARRFERLLKSYLVRDGKELTMRDTLKPFLVTSFDISESSPFIFVRHAAMKDESKNFRLWEVCRGTAAAPTYFKPAEVSSIDGRFSGVLIDGGAIQNNPSLVAATHVIGNEEDFPNTSGLKDLLILSLGAGQLDEKHEAKAVRKWGLTGWVRPLLNIMMDGSSDTIDYQLASAFAGHSCSENYLRIQLSGLPRKTSLMDCTTKENIQDLINCADELLQQKAVMRNATGEKITLNVTYAERLSWFADQLIIQKRLRDEQGANPPPAADKYNLGPIPAPQVRLVSPLINNLFIHSQTNDSSLTEHLKKAKSLRY</sequence>
<feature type="compositionally biased region" description="Basic and acidic residues" evidence="7">
    <location>
        <begin position="42"/>
        <end position="51"/>
    </location>
</feature>
<organism evidence="9 10">
    <name type="scientific">Riccia sorocarpa</name>
    <dbReference type="NCBI Taxonomy" id="122646"/>
    <lineage>
        <taxon>Eukaryota</taxon>
        <taxon>Viridiplantae</taxon>
        <taxon>Streptophyta</taxon>
        <taxon>Embryophyta</taxon>
        <taxon>Marchantiophyta</taxon>
        <taxon>Marchantiopsida</taxon>
        <taxon>Marchantiidae</taxon>
        <taxon>Marchantiales</taxon>
        <taxon>Ricciaceae</taxon>
        <taxon>Riccia</taxon>
    </lineage>
</organism>
<feature type="compositionally biased region" description="Polar residues" evidence="7">
    <location>
        <begin position="1"/>
        <end position="11"/>
    </location>
</feature>
<feature type="active site" description="Proton acceptor" evidence="5">
    <location>
        <position position="380"/>
    </location>
</feature>
<name>A0ABD3H5M3_9MARC</name>
<dbReference type="InterPro" id="IPR002641">
    <property type="entry name" value="PNPLA_dom"/>
</dbReference>
<evidence type="ECO:0000313" key="9">
    <source>
        <dbReference type="EMBL" id="KAL3685645.1"/>
    </source>
</evidence>
<reference evidence="9 10" key="1">
    <citation type="submission" date="2024-09" db="EMBL/GenBank/DDBJ databases">
        <title>Chromosome-scale assembly of Riccia sorocarpa.</title>
        <authorList>
            <person name="Paukszto L."/>
        </authorList>
    </citation>
    <scope>NUCLEOTIDE SEQUENCE [LARGE SCALE GENOMIC DNA]</scope>
    <source>
        <strain evidence="9">LP-2024</strain>
        <tissue evidence="9">Aerial parts of the thallus</tissue>
    </source>
</reference>
<proteinExistence type="inferred from homology"/>
<evidence type="ECO:0000256" key="4">
    <source>
        <dbReference type="ARBA" id="ARBA00023098"/>
    </source>
</evidence>
<dbReference type="Pfam" id="PF01734">
    <property type="entry name" value="Patatin"/>
    <property type="match status" value="1"/>
</dbReference>
<feature type="compositionally biased region" description="Low complexity" evidence="7">
    <location>
        <begin position="26"/>
        <end position="40"/>
    </location>
</feature>
<dbReference type="PROSITE" id="PS51635">
    <property type="entry name" value="PNPLA"/>
    <property type="match status" value="1"/>
</dbReference>
<dbReference type="EMBL" id="JBJQOH010000006">
    <property type="protein sequence ID" value="KAL3685645.1"/>
    <property type="molecule type" value="Genomic_DNA"/>
</dbReference>
<evidence type="ECO:0000256" key="2">
    <source>
        <dbReference type="ARBA" id="ARBA00022801"/>
    </source>
</evidence>
<dbReference type="EC" id="3.1.1.-" evidence="6"/>
<comment type="similarity">
    <text evidence="1 6">Belongs to the patatin family.</text>
</comment>
<evidence type="ECO:0000256" key="6">
    <source>
        <dbReference type="RuleBase" id="RU361262"/>
    </source>
</evidence>
<dbReference type="GO" id="GO:0016787">
    <property type="term" value="F:hydrolase activity"/>
    <property type="evidence" value="ECO:0007669"/>
    <property type="project" value="UniProtKB-UniRule"/>
</dbReference>
<comment type="function">
    <text evidence="6">Lipolytic acyl hydrolase (LAH).</text>
</comment>
<keyword evidence="3 5" id="KW-0442">Lipid degradation</keyword>
<feature type="region of interest" description="Disordered" evidence="7">
    <location>
        <begin position="134"/>
        <end position="166"/>
    </location>
</feature>
<feature type="region of interest" description="Disordered" evidence="7">
    <location>
        <begin position="1"/>
        <end position="61"/>
    </location>
</feature>
<evidence type="ECO:0000256" key="3">
    <source>
        <dbReference type="ARBA" id="ARBA00022963"/>
    </source>
</evidence>
<dbReference type="PANTHER" id="PTHR32241">
    <property type="entry name" value="PATATIN-LIKE PROTEIN 6"/>
    <property type="match status" value="1"/>
</dbReference>
<accession>A0ABD3H5M3</accession>
<feature type="compositionally biased region" description="Polar residues" evidence="7">
    <location>
        <begin position="156"/>
        <end position="165"/>
    </location>
</feature>
<evidence type="ECO:0000313" key="10">
    <source>
        <dbReference type="Proteomes" id="UP001633002"/>
    </source>
</evidence>
<protein>
    <recommendedName>
        <fullName evidence="6">Patatin</fullName>
        <ecNumber evidence="6">3.1.1.-</ecNumber>
    </recommendedName>
</protein>
<dbReference type="SUPFAM" id="SSF52151">
    <property type="entry name" value="FabD/lysophospholipase-like"/>
    <property type="match status" value="1"/>
</dbReference>
<comment type="domain">
    <text evidence="6">The nitrogen atoms of the two glycine residues in the GGXR motif define the oxyanion hole, and stabilize the oxyanion that forms during the nucleophilic attack by the catalytic serine during substrate cleavage.</text>
</comment>
<keyword evidence="2 5" id="KW-0378">Hydrolase</keyword>
<feature type="domain" description="PNPLA" evidence="8">
    <location>
        <begin position="188"/>
        <end position="393"/>
    </location>
</feature>
<evidence type="ECO:0000256" key="7">
    <source>
        <dbReference type="SAM" id="MobiDB-lite"/>
    </source>
</evidence>
<dbReference type="InterPro" id="IPR016035">
    <property type="entry name" value="Acyl_Trfase/lysoPLipase"/>
</dbReference>
<feature type="short sequence motif" description="DGA/G" evidence="5">
    <location>
        <begin position="380"/>
        <end position="382"/>
    </location>
</feature>
<dbReference type="PANTHER" id="PTHR32241:SF22">
    <property type="entry name" value="PATATIN"/>
    <property type="match status" value="1"/>
</dbReference>
<dbReference type="Gene3D" id="3.40.1090.10">
    <property type="entry name" value="Cytosolic phospholipase A2 catalytic domain"/>
    <property type="match status" value="1"/>
</dbReference>
<comment type="caution">
    <text evidence="9">The sequence shown here is derived from an EMBL/GenBank/DDBJ whole genome shotgun (WGS) entry which is preliminary data.</text>
</comment>
<feature type="compositionally biased region" description="Polar residues" evidence="7">
    <location>
        <begin position="88"/>
        <end position="106"/>
    </location>
</feature>
<evidence type="ECO:0000259" key="8">
    <source>
        <dbReference type="PROSITE" id="PS51635"/>
    </source>
</evidence>
<feature type="active site" description="Nucleophile" evidence="5">
    <location>
        <position position="232"/>
    </location>
</feature>
<evidence type="ECO:0000256" key="1">
    <source>
        <dbReference type="ARBA" id="ARBA00010240"/>
    </source>
</evidence>
<dbReference type="Proteomes" id="UP001633002">
    <property type="component" value="Unassembled WGS sequence"/>
</dbReference>
<dbReference type="AlphaFoldDB" id="A0ABD3H5M3"/>